<dbReference type="Pfam" id="PF13879">
    <property type="entry name" value="Hmw_CFAP97"/>
    <property type="match status" value="1"/>
</dbReference>
<dbReference type="InterPro" id="IPR019356">
    <property type="entry name" value="Menorin_dom"/>
</dbReference>
<evidence type="ECO:0000256" key="3">
    <source>
        <dbReference type="SAM" id="Coils"/>
    </source>
</evidence>
<dbReference type="EMBL" id="CAMXCT030000213">
    <property type="protein sequence ID" value="CAL4762899.1"/>
    <property type="molecule type" value="Genomic_DNA"/>
</dbReference>
<feature type="region of interest" description="Disordered" evidence="4">
    <location>
        <begin position="99"/>
        <end position="121"/>
    </location>
</feature>
<dbReference type="EMBL" id="CAMXCT010000213">
    <property type="protein sequence ID" value="CAI3975587.1"/>
    <property type="molecule type" value="Genomic_DNA"/>
</dbReference>
<feature type="compositionally biased region" description="Low complexity" evidence="4">
    <location>
        <begin position="563"/>
        <end position="575"/>
    </location>
</feature>
<keyword evidence="9" id="KW-1185">Reference proteome</keyword>
<dbReference type="Proteomes" id="UP001152797">
    <property type="component" value="Unassembled WGS sequence"/>
</dbReference>
<feature type="coiled-coil region" evidence="3">
    <location>
        <begin position="386"/>
        <end position="428"/>
    </location>
</feature>
<evidence type="ECO:0000313" key="7">
    <source>
        <dbReference type="EMBL" id="CAL1128962.1"/>
    </source>
</evidence>
<comment type="caution">
    <text evidence="6">The sequence shown here is derived from an EMBL/GenBank/DDBJ whole genome shotgun (WGS) entry which is preliminary data.</text>
</comment>
<sequence>MALFTPPPPKAVPPMPVVAPYVSDADTRKKLWELGMRHHLKALEGVTAVTDQSDPGASMAPVHRARERARDFVRGEMRRDIVDSNKQLVSRLKEIVKKPSAVSPPTAPHHNARSAMLSRDRQLRQKHIQNENKFLVRRILSVKSSLDISGLEKDYWRHRKDVSRLQQIPKLPPLDKPSRPRKRLEAEPLPARTPSAGSFRPVRAQLPLPMPKSSSMPALAPLQVEEKSADKALLKKRSTKKELQTAQAKVPQKVAAFRTADGQAFDVPGYVAGLFQRSIRRAEDFELHDQVIDSANITQSSFLRAQEKAAAEFLVDEMTNEALEVLSHGEARSLMNDTQASWPSTGAWWQAGLCFGPEALAEALAVWGRAIVAVAQLSNLGEVPQAALQKQQALQAQQEAAEAEQRRRAEAKALAQQEAQQLASQRAQNQGDLISANCYANDAAEYFGENFAHRLRWAHAVNSLRVLRQALCSNAHFVEADVSAGTLMEEKQDPASESPKNAATAETSVATSSKIPIIMAHYPTQRSSDLSFELFVAAVLKHNAQVDGDGLDSLENTADAPLEAPTATEVPTEAPTEAEAEAEASPKRSPFSEPVLHQEQEEPLVRSASAIETRQKLPCHEAEAFAGDLHRELAASNHDPMMMACIGARRGINGLRPRSFSKKGVKLDFKVLECVEPALRHLHSVDAAKKLGGHLWLNADVFAGPGYPERFLSPIDARHRVNGAVGRSDWSAGCFSKERGPQNHSKEVIYGHSVRKPMLLGHPDSWKHPVGQG</sequence>
<feature type="domain" description="Menorin-like" evidence="5">
    <location>
        <begin position="661"/>
        <end position="718"/>
    </location>
</feature>
<evidence type="ECO:0000256" key="2">
    <source>
        <dbReference type="ARBA" id="ARBA00044953"/>
    </source>
</evidence>
<evidence type="ECO:0000259" key="5">
    <source>
        <dbReference type="Pfam" id="PF10223"/>
    </source>
</evidence>
<comment type="similarity">
    <text evidence="2">Belongs to the menorin family.</text>
</comment>
<feature type="region of interest" description="Disordered" evidence="4">
    <location>
        <begin position="167"/>
        <end position="202"/>
    </location>
</feature>
<feature type="region of interest" description="Disordered" evidence="4">
    <location>
        <begin position="563"/>
        <end position="607"/>
    </location>
</feature>
<dbReference type="PANTHER" id="PTHR21184:SF6">
    <property type="entry name" value="CONSERVED PLASMA MEMBRANE PROTEIN"/>
    <property type="match status" value="1"/>
</dbReference>
<accession>A0A9P1BLL0</accession>
<dbReference type="GO" id="GO:0005615">
    <property type="term" value="C:extracellular space"/>
    <property type="evidence" value="ECO:0007669"/>
    <property type="project" value="TreeGrafter"/>
</dbReference>
<dbReference type="Pfam" id="PF10223">
    <property type="entry name" value="Menorin_N"/>
    <property type="match status" value="2"/>
</dbReference>
<evidence type="ECO:0000313" key="9">
    <source>
        <dbReference type="Proteomes" id="UP001152797"/>
    </source>
</evidence>
<dbReference type="PANTHER" id="PTHR21184">
    <property type="entry name" value="MENORIN (DENDRITIC BRANCHING PROTEIN)"/>
    <property type="match status" value="1"/>
</dbReference>
<dbReference type="OrthoDB" id="432946at2759"/>
<keyword evidence="3" id="KW-0175">Coiled coil</keyword>
<comment type="similarity">
    <text evidence="1">Belongs to the CFAP97 family.</text>
</comment>
<dbReference type="AlphaFoldDB" id="A0A9P1BLL0"/>
<protein>
    <submittedName>
        <fullName evidence="8">Calcium-binding protein 1</fullName>
    </submittedName>
</protein>
<feature type="domain" description="Menorin-like" evidence="5">
    <location>
        <begin position="454"/>
        <end position="543"/>
    </location>
</feature>
<name>A0A9P1BLL0_9DINO</name>
<gene>
    <name evidence="6" type="ORF">C1SCF055_LOCUS3886</name>
</gene>
<dbReference type="InterPro" id="IPR029488">
    <property type="entry name" value="Hmw/CFAP97"/>
</dbReference>
<dbReference type="EMBL" id="CAMXCT020000213">
    <property type="protein sequence ID" value="CAL1128962.1"/>
    <property type="molecule type" value="Genomic_DNA"/>
</dbReference>
<proteinExistence type="inferred from homology"/>
<evidence type="ECO:0000256" key="1">
    <source>
        <dbReference type="ARBA" id="ARBA00008315"/>
    </source>
</evidence>
<evidence type="ECO:0000313" key="6">
    <source>
        <dbReference type="EMBL" id="CAI3975587.1"/>
    </source>
</evidence>
<organism evidence="6">
    <name type="scientific">Cladocopium goreaui</name>
    <dbReference type="NCBI Taxonomy" id="2562237"/>
    <lineage>
        <taxon>Eukaryota</taxon>
        <taxon>Sar</taxon>
        <taxon>Alveolata</taxon>
        <taxon>Dinophyceae</taxon>
        <taxon>Suessiales</taxon>
        <taxon>Symbiodiniaceae</taxon>
        <taxon>Cladocopium</taxon>
    </lineage>
</organism>
<evidence type="ECO:0000256" key="4">
    <source>
        <dbReference type="SAM" id="MobiDB-lite"/>
    </source>
</evidence>
<evidence type="ECO:0000313" key="8">
    <source>
        <dbReference type="EMBL" id="CAL4762899.1"/>
    </source>
</evidence>
<reference evidence="6" key="1">
    <citation type="submission" date="2022-10" db="EMBL/GenBank/DDBJ databases">
        <authorList>
            <person name="Chen Y."/>
            <person name="Dougan E. K."/>
            <person name="Chan C."/>
            <person name="Rhodes N."/>
            <person name="Thang M."/>
        </authorList>
    </citation>
    <scope>NUCLEOTIDE SEQUENCE</scope>
</reference>
<reference evidence="7" key="2">
    <citation type="submission" date="2024-04" db="EMBL/GenBank/DDBJ databases">
        <authorList>
            <person name="Chen Y."/>
            <person name="Shah S."/>
            <person name="Dougan E. K."/>
            <person name="Thang M."/>
            <person name="Chan C."/>
        </authorList>
    </citation>
    <scope>NUCLEOTIDE SEQUENCE [LARGE SCALE GENOMIC DNA]</scope>
</reference>